<feature type="compositionally biased region" description="Polar residues" evidence="1">
    <location>
        <begin position="400"/>
        <end position="409"/>
    </location>
</feature>
<protein>
    <submittedName>
        <fullName evidence="2">BQ2448_6868 protein</fullName>
    </submittedName>
</protein>
<name>A0A238FLP2_9BASI</name>
<evidence type="ECO:0000313" key="2">
    <source>
        <dbReference type="EMBL" id="SCV72943.1"/>
    </source>
</evidence>
<dbReference type="AlphaFoldDB" id="A0A238FLP2"/>
<feature type="compositionally biased region" description="Low complexity" evidence="1">
    <location>
        <begin position="25"/>
        <end position="34"/>
    </location>
</feature>
<keyword evidence="3" id="KW-1185">Reference proteome</keyword>
<sequence>MTVFTAPFPIPTTSTPYPARPTDPSPHVSSPSSPRCLLRRVNAMLVKVHNHHHRERRTALVPVFSLAELTPSHLLGLLESILATRFDLGGKWDDRADDKWQSVLDDDDEVDEDGDNRVDEQRLQDERILRFLILGLQQALEIPPSQEDDIEGIIAILLLDIDSSHRLRATSSLRSGVKIVQQREQIIAWIVAGLFEIEDRLLDPRGTQVGYDATAGRGENSAHMAELPTSQGTTSATPSTPRKLLFRDSHAQSQPLRTTPLKQALTNYLSPSPSPRLETTPRKSIVDLLRKDEHARPTSPSPKSKTQTLASSSSLLLVKPELERFERSRPRVPIVGVKMAQKEVGAGDSDMDLSERPCDCDSEGYRETDDVEQTEEDCASCAYTDDEAGTQKNDVDPNLVSPTQHQSQGPLGAETPPPTWRLTLPDESNAELFPPARFIPTPLNKYSSATSSSSSTEDEYIVNRRRKKERDEMEKIKLRSCGLDTDLECGPEWIRGWSEKELKGVQGRM</sequence>
<dbReference type="OrthoDB" id="2537458at2759"/>
<gene>
    <name evidence="2" type="ORF">BQ2448_6868</name>
</gene>
<accession>A0A238FLP2</accession>
<feature type="compositionally biased region" description="Basic and acidic residues" evidence="1">
    <location>
        <begin position="353"/>
        <end position="368"/>
    </location>
</feature>
<feature type="region of interest" description="Disordered" evidence="1">
    <location>
        <begin position="1"/>
        <end position="34"/>
    </location>
</feature>
<proteinExistence type="predicted"/>
<dbReference type="EMBL" id="FMSP01000017">
    <property type="protein sequence ID" value="SCV72943.1"/>
    <property type="molecule type" value="Genomic_DNA"/>
</dbReference>
<feature type="region of interest" description="Disordered" evidence="1">
    <location>
        <begin position="388"/>
        <end position="420"/>
    </location>
</feature>
<reference evidence="3" key="1">
    <citation type="submission" date="2016-09" db="EMBL/GenBank/DDBJ databases">
        <authorList>
            <person name="Jeantristanb JTB J.-T."/>
            <person name="Ricardo R."/>
        </authorList>
    </citation>
    <scope>NUCLEOTIDE SEQUENCE [LARGE SCALE GENOMIC DNA]</scope>
</reference>
<feature type="region of interest" description="Disordered" evidence="1">
    <location>
        <begin position="346"/>
        <end position="372"/>
    </location>
</feature>
<feature type="compositionally biased region" description="Polar residues" evidence="1">
    <location>
        <begin position="251"/>
        <end position="271"/>
    </location>
</feature>
<evidence type="ECO:0000256" key="1">
    <source>
        <dbReference type="SAM" id="MobiDB-lite"/>
    </source>
</evidence>
<organism evidence="2 3">
    <name type="scientific">Microbotryum intermedium</name>
    <dbReference type="NCBI Taxonomy" id="269621"/>
    <lineage>
        <taxon>Eukaryota</taxon>
        <taxon>Fungi</taxon>
        <taxon>Dikarya</taxon>
        <taxon>Basidiomycota</taxon>
        <taxon>Pucciniomycotina</taxon>
        <taxon>Microbotryomycetes</taxon>
        <taxon>Microbotryales</taxon>
        <taxon>Microbotryaceae</taxon>
        <taxon>Microbotryum</taxon>
    </lineage>
</organism>
<feature type="region of interest" description="Disordered" evidence="1">
    <location>
        <begin position="293"/>
        <end position="312"/>
    </location>
</feature>
<feature type="region of interest" description="Disordered" evidence="1">
    <location>
        <begin position="212"/>
        <end position="282"/>
    </location>
</feature>
<feature type="region of interest" description="Disordered" evidence="1">
    <location>
        <begin position="445"/>
        <end position="469"/>
    </location>
</feature>
<evidence type="ECO:0000313" key="3">
    <source>
        <dbReference type="Proteomes" id="UP000198372"/>
    </source>
</evidence>
<dbReference type="Proteomes" id="UP000198372">
    <property type="component" value="Unassembled WGS sequence"/>
</dbReference>
<feature type="compositionally biased region" description="Polar residues" evidence="1">
    <location>
        <begin position="228"/>
        <end position="240"/>
    </location>
</feature>